<comment type="similarity">
    <text evidence="2">Belongs to the BCCT transporter (TC 2.A.15) family.</text>
</comment>
<dbReference type="Pfam" id="PF02028">
    <property type="entry name" value="BCCT"/>
    <property type="match status" value="1"/>
</dbReference>
<feature type="transmembrane region" description="Helical" evidence="8">
    <location>
        <begin position="314"/>
        <end position="331"/>
    </location>
</feature>
<sequence>MKTRDLLKNPVFSISAFVVGILVILGAINPKGFSNVAGVLYEFTTYNFGWLYLIAVFIFTIFLLVLAFTKYGRIRLGGDKEKPEFPFYTWIGMLFSAGLGVGLVFWGVAEPLSHYFNSPFTDIPDKTEESARVAMSYAFFHWGASQWSIFAIVGLVIAYLQYRKKQDGLVSTALEPITGKNTTIKNTIDSLSVIATVMGIATSIGLGVMQMNGGLNAVFGVPNAGWMQLLIIAGVFVAYMISSTTGLHKGIKYLSNVNMTLVLLLLIFVFFAGPTLFILNTFTVGLGDYLANFVSYSLRLTPYEGGTWAIDWTIFYWAWVIAWSPFVGAFVARISRGRSIREFVFGVMIVPPLISCLWFASFGGTALYSDLNNGTAIAEAVDADVTVALFELFNILPLSTIMSLLAILLIATFLITSADSAAYILGSMTSRGSLDPSMTAKMVWGVLISAIAGVLLFAGGLEALQTASLVAALPFTILMLTMVFAIVKLVRTDIVPITNRDMKRYKRMRERYEAQELENNDEDQNK</sequence>
<evidence type="ECO:0000313" key="9">
    <source>
        <dbReference type="EMBL" id="MFD2640072.1"/>
    </source>
</evidence>
<evidence type="ECO:0000256" key="3">
    <source>
        <dbReference type="ARBA" id="ARBA00022448"/>
    </source>
</evidence>
<evidence type="ECO:0000313" key="10">
    <source>
        <dbReference type="Proteomes" id="UP001597452"/>
    </source>
</evidence>
<feature type="transmembrane region" description="Helical" evidence="8">
    <location>
        <begin position="12"/>
        <end position="29"/>
    </location>
</feature>
<feature type="transmembrane region" description="Helical" evidence="8">
    <location>
        <begin position="49"/>
        <end position="68"/>
    </location>
</feature>
<dbReference type="EMBL" id="JBHUMZ010000051">
    <property type="protein sequence ID" value="MFD2640072.1"/>
    <property type="molecule type" value="Genomic_DNA"/>
</dbReference>
<feature type="transmembrane region" description="Helical" evidence="8">
    <location>
        <begin position="190"/>
        <end position="211"/>
    </location>
</feature>
<dbReference type="NCBIfam" id="TIGR00842">
    <property type="entry name" value="bcct"/>
    <property type="match status" value="1"/>
</dbReference>
<evidence type="ECO:0000256" key="1">
    <source>
        <dbReference type="ARBA" id="ARBA00004651"/>
    </source>
</evidence>
<feature type="transmembrane region" description="Helical" evidence="8">
    <location>
        <begin position="343"/>
        <end position="362"/>
    </location>
</feature>
<keyword evidence="5 8" id="KW-0812">Transmembrane</keyword>
<protein>
    <submittedName>
        <fullName evidence="9">BCCT family transporter</fullName>
    </submittedName>
</protein>
<gene>
    <name evidence="9" type="ORF">ACFSW4_14480</name>
</gene>
<reference evidence="10" key="1">
    <citation type="journal article" date="2019" name="Int. J. Syst. Evol. Microbiol.">
        <title>The Global Catalogue of Microorganisms (GCM) 10K type strain sequencing project: providing services to taxonomists for standard genome sequencing and annotation.</title>
        <authorList>
            <consortium name="The Broad Institute Genomics Platform"/>
            <consortium name="The Broad Institute Genome Sequencing Center for Infectious Disease"/>
            <person name="Wu L."/>
            <person name="Ma J."/>
        </authorList>
    </citation>
    <scope>NUCLEOTIDE SEQUENCE [LARGE SCALE GENOMIC DNA]</scope>
    <source>
        <strain evidence="10">TISTR 1571</strain>
    </source>
</reference>
<feature type="transmembrane region" description="Helical" evidence="8">
    <location>
        <begin position="139"/>
        <end position="160"/>
    </location>
</feature>
<accession>A0ABW5QEE8</accession>
<evidence type="ECO:0000256" key="6">
    <source>
        <dbReference type="ARBA" id="ARBA00022989"/>
    </source>
</evidence>
<comment type="subcellular location">
    <subcellularLocation>
        <location evidence="1">Cell membrane</location>
        <topology evidence="1">Multi-pass membrane protein</topology>
    </subcellularLocation>
</comment>
<evidence type="ECO:0000256" key="7">
    <source>
        <dbReference type="ARBA" id="ARBA00023136"/>
    </source>
</evidence>
<feature type="transmembrane region" description="Helical" evidence="8">
    <location>
        <begin position="401"/>
        <end position="426"/>
    </location>
</feature>
<feature type="transmembrane region" description="Helical" evidence="8">
    <location>
        <begin position="223"/>
        <end position="241"/>
    </location>
</feature>
<evidence type="ECO:0000256" key="5">
    <source>
        <dbReference type="ARBA" id="ARBA00022692"/>
    </source>
</evidence>
<dbReference type="PANTHER" id="PTHR30047">
    <property type="entry name" value="HIGH-AFFINITY CHOLINE TRANSPORT PROTEIN-RELATED"/>
    <property type="match status" value="1"/>
</dbReference>
<comment type="caution">
    <text evidence="9">The sequence shown here is derived from an EMBL/GenBank/DDBJ whole genome shotgun (WGS) entry which is preliminary data.</text>
</comment>
<keyword evidence="10" id="KW-1185">Reference proteome</keyword>
<feature type="transmembrane region" description="Helical" evidence="8">
    <location>
        <begin position="88"/>
        <end position="109"/>
    </location>
</feature>
<dbReference type="PANTHER" id="PTHR30047:SF7">
    <property type="entry name" value="HIGH-AFFINITY CHOLINE TRANSPORT PROTEIN"/>
    <property type="match status" value="1"/>
</dbReference>
<proteinExistence type="inferred from homology"/>
<evidence type="ECO:0000256" key="2">
    <source>
        <dbReference type="ARBA" id="ARBA00005658"/>
    </source>
</evidence>
<feature type="transmembrane region" description="Helical" evidence="8">
    <location>
        <begin position="467"/>
        <end position="490"/>
    </location>
</feature>
<dbReference type="RefSeq" id="WP_377330171.1">
    <property type="nucleotide sequence ID" value="NZ_JBHUMZ010000051.1"/>
</dbReference>
<keyword evidence="7 8" id="KW-0472">Membrane</keyword>
<keyword evidence="3" id="KW-0813">Transport</keyword>
<keyword evidence="4" id="KW-1003">Cell membrane</keyword>
<evidence type="ECO:0000256" key="4">
    <source>
        <dbReference type="ARBA" id="ARBA00022475"/>
    </source>
</evidence>
<feature type="transmembrane region" description="Helical" evidence="8">
    <location>
        <begin position="253"/>
        <end position="279"/>
    </location>
</feature>
<dbReference type="InterPro" id="IPR000060">
    <property type="entry name" value="BCCT_transptr"/>
</dbReference>
<feature type="transmembrane region" description="Helical" evidence="8">
    <location>
        <begin position="438"/>
        <end position="461"/>
    </location>
</feature>
<evidence type="ECO:0000256" key="8">
    <source>
        <dbReference type="SAM" id="Phobius"/>
    </source>
</evidence>
<name>A0ABW5QEE8_9BACI</name>
<dbReference type="Proteomes" id="UP001597452">
    <property type="component" value="Unassembled WGS sequence"/>
</dbReference>
<organism evidence="9 10">
    <name type="scientific">Piscibacillus salipiscarius</name>
    <dbReference type="NCBI Taxonomy" id="299480"/>
    <lineage>
        <taxon>Bacteria</taxon>
        <taxon>Bacillati</taxon>
        <taxon>Bacillota</taxon>
        <taxon>Bacilli</taxon>
        <taxon>Bacillales</taxon>
        <taxon>Bacillaceae</taxon>
        <taxon>Piscibacillus</taxon>
    </lineage>
</organism>
<keyword evidence="6 8" id="KW-1133">Transmembrane helix</keyword>